<dbReference type="Proteomes" id="UP000183986">
    <property type="component" value="Unassembled WGS sequence"/>
</dbReference>
<evidence type="ECO:0000313" key="1">
    <source>
        <dbReference type="EMBL" id="OJS99828.1"/>
    </source>
</evidence>
<reference evidence="1" key="1">
    <citation type="submission" date="2016-11" db="EMBL/GenBank/DDBJ databases">
        <title>Draft Genome Sequence of Marinobacter hydrocarbonoclasticus strain STW2, a polyaromatic aromatic hydrocarbon degrading and denitrifying bacterium from rhizosphere of Seagrass Enhalus acodoides.</title>
        <authorList>
            <person name="Ling J."/>
            <person name="Dong J."/>
        </authorList>
    </citation>
    <scope>NUCLEOTIDE SEQUENCE [LARGE SCALE GENOMIC DNA]</scope>
    <source>
        <strain evidence="1">STW2</strain>
    </source>
</reference>
<accession>A0A1M2UWW0</accession>
<name>A0A1M2UWW0_MARNT</name>
<protein>
    <submittedName>
        <fullName evidence="1">Uncharacterized protein</fullName>
    </submittedName>
</protein>
<evidence type="ECO:0000313" key="2">
    <source>
        <dbReference type="Proteomes" id="UP000183986"/>
    </source>
</evidence>
<proteinExistence type="predicted"/>
<dbReference type="EMBL" id="MPKY01000001">
    <property type="protein sequence ID" value="OJS99828.1"/>
    <property type="molecule type" value="Genomic_DNA"/>
</dbReference>
<gene>
    <name evidence="1" type="ORF">BEE62_06835</name>
</gene>
<keyword evidence="2" id="KW-1185">Reference proteome</keyword>
<sequence length="68" mass="7793">MNASFDNLEKTVIIRAADHYALLLAERPGKRPWGPIWPRWQSDMPSGKLRPITRRIQHPGAIPLRPPT</sequence>
<dbReference type="AlphaFoldDB" id="A0A1M2UWW0"/>
<dbReference type="RefSeq" id="WP_072676796.1">
    <property type="nucleotide sequence ID" value="NZ_MPKY01000001.1"/>
</dbReference>
<comment type="caution">
    <text evidence="1">The sequence shown here is derived from an EMBL/GenBank/DDBJ whole genome shotgun (WGS) entry which is preliminary data.</text>
</comment>
<organism evidence="1 2">
    <name type="scientific">Marinobacter nauticus</name>
    <name type="common">Marinobacter hydrocarbonoclasticus</name>
    <name type="synonym">Marinobacter aquaeolei</name>
    <dbReference type="NCBI Taxonomy" id="2743"/>
    <lineage>
        <taxon>Bacteria</taxon>
        <taxon>Pseudomonadati</taxon>
        <taxon>Pseudomonadota</taxon>
        <taxon>Gammaproteobacteria</taxon>
        <taxon>Pseudomonadales</taxon>
        <taxon>Marinobacteraceae</taxon>
        <taxon>Marinobacter</taxon>
    </lineage>
</organism>